<dbReference type="AlphaFoldDB" id="A0A5C3KQ94"/>
<evidence type="ECO:0000259" key="1">
    <source>
        <dbReference type="PROSITE" id="PS50404"/>
    </source>
</evidence>
<protein>
    <recommendedName>
        <fullName evidence="1">GST N-terminal domain-containing protein</fullName>
    </recommendedName>
</protein>
<evidence type="ECO:0000313" key="2">
    <source>
        <dbReference type="EMBL" id="TFK22709.1"/>
    </source>
</evidence>
<feature type="domain" description="GST N-terminal" evidence="1">
    <location>
        <begin position="9"/>
        <end position="100"/>
    </location>
</feature>
<reference evidence="2 3" key="1">
    <citation type="journal article" date="2019" name="Nat. Ecol. Evol.">
        <title>Megaphylogeny resolves global patterns of mushroom evolution.</title>
        <authorList>
            <person name="Varga T."/>
            <person name="Krizsan K."/>
            <person name="Foldi C."/>
            <person name="Dima B."/>
            <person name="Sanchez-Garcia M."/>
            <person name="Sanchez-Ramirez S."/>
            <person name="Szollosi G.J."/>
            <person name="Szarkandi J.G."/>
            <person name="Papp V."/>
            <person name="Albert L."/>
            <person name="Andreopoulos W."/>
            <person name="Angelini C."/>
            <person name="Antonin V."/>
            <person name="Barry K.W."/>
            <person name="Bougher N.L."/>
            <person name="Buchanan P."/>
            <person name="Buyck B."/>
            <person name="Bense V."/>
            <person name="Catcheside P."/>
            <person name="Chovatia M."/>
            <person name="Cooper J."/>
            <person name="Damon W."/>
            <person name="Desjardin D."/>
            <person name="Finy P."/>
            <person name="Geml J."/>
            <person name="Haridas S."/>
            <person name="Hughes K."/>
            <person name="Justo A."/>
            <person name="Karasinski D."/>
            <person name="Kautmanova I."/>
            <person name="Kiss B."/>
            <person name="Kocsube S."/>
            <person name="Kotiranta H."/>
            <person name="LaButti K.M."/>
            <person name="Lechner B.E."/>
            <person name="Liimatainen K."/>
            <person name="Lipzen A."/>
            <person name="Lukacs Z."/>
            <person name="Mihaltcheva S."/>
            <person name="Morgado L.N."/>
            <person name="Niskanen T."/>
            <person name="Noordeloos M.E."/>
            <person name="Ohm R.A."/>
            <person name="Ortiz-Santana B."/>
            <person name="Ovrebo C."/>
            <person name="Racz N."/>
            <person name="Riley R."/>
            <person name="Savchenko A."/>
            <person name="Shiryaev A."/>
            <person name="Soop K."/>
            <person name="Spirin V."/>
            <person name="Szebenyi C."/>
            <person name="Tomsovsky M."/>
            <person name="Tulloss R.E."/>
            <person name="Uehling J."/>
            <person name="Grigoriev I.V."/>
            <person name="Vagvolgyi C."/>
            <person name="Papp T."/>
            <person name="Martin F.M."/>
            <person name="Miettinen O."/>
            <person name="Hibbett D.S."/>
            <person name="Nagy L.G."/>
        </authorList>
    </citation>
    <scope>NUCLEOTIDE SEQUENCE [LARGE SCALE GENOMIC DNA]</scope>
    <source>
        <strain evidence="2 3">CBS 121175</strain>
    </source>
</reference>
<dbReference type="SUPFAM" id="SSF52833">
    <property type="entry name" value="Thioredoxin-like"/>
    <property type="match status" value="1"/>
</dbReference>
<dbReference type="EMBL" id="ML210234">
    <property type="protein sequence ID" value="TFK22709.1"/>
    <property type="molecule type" value="Genomic_DNA"/>
</dbReference>
<dbReference type="OrthoDB" id="4951845at2759"/>
<gene>
    <name evidence="2" type="ORF">FA15DRAFT_688229</name>
</gene>
<organism evidence="2 3">
    <name type="scientific">Coprinopsis marcescibilis</name>
    <name type="common">Agaric fungus</name>
    <name type="synonym">Psathyrella marcescibilis</name>
    <dbReference type="NCBI Taxonomy" id="230819"/>
    <lineage>
        <taxon>Eukaryota</taxon>
        <taxon>Fungi</taxon>
        <taxon>Dikarya</taxon>
        <taxon>Basidiomycota</taxon>
        <taxon>Agaricomycotina</taxon>
        <taxon>Agaricomycetes</taxon>
        <taxon>Agaricomycetidae</taxon>
        <taxon>Agaricales</taxon>
        <taxon>Agaricineae</taxon>
        <taxon>Psathyrellaceae</taxon>
        <taxon>Coprinopsis</taxon>
    </lineage>
</organism>
<dbReference type="Gene3D" id="3.40.30.10">
    <property type="entry name" value="Glutaredoxin"/>
    <property type="match status" value="1"/>
</dbReference>
<proteinExistence type="predicted"/>
<dbReference type="SUPFAM" id="SSF47616">
    <property type="entry name" value="GST C-terminal domain-like"/>
    <property type="match status" value="1"/>
</dbReference>
<dbReference type="InterPro" id="IPR004045">
    <property type="entry name" value="Glutathione_S-Trfase_N"/>
</dbReference>
<dbReference type="Gene3D" id="1.20.1050.10">
    <property type="match status" value="1"/>
</dbReference>
<dbReference type="InterPro" id="IPR054416">
    <property type="entry name" value="GST_UstS-like_C"/>
</dbReference>
<keyword evidence="3" id="KW-1185">Reference proteome</keyword>
<dbReference type="Pfam" id="PF22041">
    <property type="entry name" value="GST_C_7"/>
    <property type="match status" value="1"/>
</dbReference>
<dbReference type="STRING" id="230819.A0A5C3KQ94"/>
<evidence type="ECO:0000313" key="3">
    <source>
        <dbReference type="Proteomes" id="UP000307440"/>
    </source>
</evidence>
<dbReference type="InterPro" id="IPR036282">
    <property type="entry name" value="Glutathione-S-Trfase_C_sf"/>
</dbReference>
<accession>A0A5C3KQ94</accession>
<sequence length="306" mass="34163">MITFYDIKVNSTDPAFTVSPFCWQARLCLNYKQLPYHTIYALYSNVTAFAKKHGIPPTGVKPDGSPSYTLPAIHDSKTNATVSDSFKIARYLDETYPDTPAFFPIAIIPPTVGASVDVNLSTDGKLDTRVLLAAWESMATSTVYPKVLKLNVGKLLARVEDSADSFPGGGFVESSQRKFEMVFGMRWDELGKEPKLGEPVWKEAEEAVGIWLGLLEKSRGSSFRRDESDKDEFMKDKESLGTLESQRGLWVMGGQFTFADAVVGAAFCWIRSVWGQDSEEWASVKTWGEGRWLEYIEGVEKYATIL</sequence>
<dbReference type="Proteomes" id="UP000307440">
    <property type="component" value="Unassembled WGS sequence"/>
</dbReference>
<dbReference type="Pfam" id="PF13409">
    <property type="entry name" value="GST_N_2"/>
    <property type="match status" value="1"/>
</dbReference>
<dbReference type="PROSITE" id="PS50404">
    <property type="entry name" value="GST_NTER"/>
    <property type="match status" value="1"/>
</dbReference>
<dbReference type="InterPro" id="IPR036249">
    <property type="entry name" value="Thioredoxin-like_sf"/>
</dbReference>
<name>A0A5C3KQ94_COPMA</name>